<protein>
    <submittedName>
        <fullName evidence="3">Protein bli-3 protein</fullName>
    </submittedName>
</protein>
<evidence type="ECO:0000259" key="2">
    <source>
        <dbReference type="Pfam" id="PF16242"/>
    </source>
</evidence>
<evidence type="ECO:0000313" key="4">
    <source>
        <dbReference type="Proteomes" id="UP001163105"/>
    </source>
</evidence>
<dbReference type="PANTHER" id="PTHR34818:SF1">
    <property type="entry name" value="PROTEIN BLI-3"/>
    <property type="match status" value="1"/>
</dbReference>
<feature type="region of interest" description="Disordered" evidence="1">
    <location>
        <begin position="1"/>
        <end position="24"/>
    </location>
</feature>
<gene>
    <name evidence="3" type="ORF">O9K51_02797</name>
</gene>
<dbReference type="EMBL" id="JAQHRD010000002">
    <property type="protein sequence ID" value="KAJ6444403.1"/>
    <property type="molecule type" value="Genomic_DNA"/>
</dbReference>
<feature type="domain" description="General stress protein FMN-binding split barrel" evidence="2">
    <location>
        <begin position="92"/>
        <end position="203"/>
    </location>
</feature>
<dbReference type="Proteomes" id="UP001163105">
    <property type="component" value="Unassembled WGS sequence"/>
</dbReference>
<dbReference type="Pfam" id="PF16242">
    <property type="entry name" value="Pyrid_ox_like"/>
    <property type="match status" value="1"/>
</dbReference>
<dbReference type="Gene3D" id="2.30.110.10">
    <property type="entry name" value="Electron Transport, Fmn-binding Protein, Chain A"/>
    <property type="match status" value="1"/>
</dbReference>
<reference evidence="3" key="1">
    <citation type="submission" date="2023-01" db="EMBL/GenBank/DDBJ databases">
        <title>The growth and conidiation of Purpureocillium lavendulum are regulated by nitrogen source and histone H3K14 acetylation.</title>
        <authorList>
            <person name="Tang P."/>
            <person name="Han J."/>
            <person name="Zhang C."/>
            <person name="Tang P."/>
            <person name="Qi F."/>
            <person name="Zhang K."/>
            <person name="Liang L."/>
        </authorList>
    </citation>
    <scope>NUCLEOTIDE SEQUENCE</scope>
    <source>
        <strain evidence="3">YMF1.00683</strain>
    </source>
</reference>
<dbReference type="InterPro" id="IPR038725">
    <property type="entry name" value="YdaG_split_barrel_FMN-bd"/>
</dbReference>
<dbReference type="SUPFAM" id="SSF50475">
    <property type="entry name" value="FMN-binding split barrel"/>
    <property type="match status" value="1"/>
</dbReference>
<comment type="caution">
    <text evidence="3">The sequence shown here is derived from an EMBL/GenBank/DDBJ whole genome shotgun (WGS) entry which is preliminary data.</text>
</comment>
<evidence type="ECO:0000256" key="1">
    <source>
        <dbReference type="SAM" id="MobiDB-lite"/>
    </source>
</evidence>
<dbReference type="AlphaFoldDB" id="A0AB34FYC0"/>
<dbReference type="InterPro" id="IPR012349">
    <property type="entry name" value="Split_barrel_FMN-bd"/>
</dbReference>
<sequence>MSFSNTSVGDKPADPYKKANQDDASLETKVNDLVQFVTSCKFGMMTTREAATGNLVSRCMALAATVMRAKSLSIRSTVLTNTSSIQESGGIDLLFHTNTESGKTDDLTSDPHVNISFLNVSGEWASVSGEATVVTDRDLVKKHYNPALKAWLGDLGDGKHDGSENDPRIGVIRVKMLSTTYSLVAKNIFSRATEVVQGAITGKPAHVNNLREISQDEVKQWRASH</sequence>
<proteinExistence type="predicted"/>
<name>A0AB34FYC0_9HYPO</name>
<keyword evidence="4" id="KW-1185">Reference proteome</keyword>
<feature type="compositionally biased region" description="Basic and acidic residues" evidence="1">
    <location>
        <begin position="11"/>
        <end position="21"/>
    </location>
</feature>
<accession>A0AB34FYC0</accession>
<organism evidence="3 4">
    <name type="scientific">Purpureocillium lavendulum</name>
    <dbReference type="NCBI Taxonomy" id="1247861"/>
    <lineage>
        <taxon>Eukaryota</taxon>
        <taxon>Fungi</taxon>
        <taxon>Dikarya</taxon>
        <taxon>Ascomycota</taxon>
        <taxon>Pezizomycotina</taxon>
        <taxon>Sordariomycetes</taxon>
        <taxon>Hypocreomycetidae</taxon>
        <taxon>Hypocreales</taxon>
        <taxon>Ophiocordycipitaceae</taxon>
        <taxon>Purpureocillium</taxon>
    </lineage>
</organism>
<dbReference type="PANTHER" id="PTHR34818">
    <property type="entry name" value="PROTEIN BLI-3"/>
    <property type="match status" value="1"/>
</dbReference>
<evidence type="ECO:0000313" key="3">
    <source>
        <dbReference type="EMBL" id="KAJ6444403.1"/>
    </source>
</evidence>
<dbReference type="InterPro" id="IPR052917">
    <property type="entry name" value="Stress-Dev_Protein"/>
</dbReference>